<dbReference type="RefSeq" id="WP_091069306.1">
    <property type="nucleotide sequence ID" value="NZ_FMDM01000014.1"/>
</dbReference>
<dbReference type="AlphaFoldDB" id="A0A1C5JUK4"/>
<feature type="domain" description="PPM-type phosphatase" evidence="2">
    <location>
        <begin position="158"/>
        <end position="371"/>
    </location>
</feature>
<proteinExistence type="predicted"/>
<protein>
    <submittedName>
        <fullName evidence="3">Stage II sporulation protein E (SpoIIE)</fullName>
    </submittedName>
</protein>
<evidence type="ECO:0000313" key="3">
    <source>
        <dbReference type="EMBL" id="SCG74252.1"/>
    </source>
</evidence>
<dbReference type="SMART" id="SM00331">
    <property type="entry name" value="PP2C_SIG"/>
    <property type="match status" value="1"/>
</dbReference>
<gene>
    <name evidence="3" type="ORF">GA0070213_11455</name>
</gene>
<evidence type="ECO:0000313" key="4">
    <source>
        <dbReference type="Proteomes" id="UP000199360"/>
    </source>
</evidence>
<accession>A0A1C5JUK4</accession>
<dbReference type="SUPFAM" id="SSF81606">
    <property type="entry name" value="PP2C-like"/>
    <property type="match status" value="1"/>
</dbReference>
<dbReference type="GO" id="GO:0016791">
    <property type="term" value="F:phosphatase activity"/>
    <property type="evidence" value="ECO:0007669"/>
    <property type="project" value="TreeGrafter"/>
</dbReference>
<dbReference type="Proteomes" id="UP000199360">
    <property type="component" value="Unassembled WGS sequence"/>
</dbReference>
<dbReference type="PANTHER" id="PTHR43156:SF2">
    <property type="entry name" value="STAGE II SPORULATION PROTEIN E"/>
    <property type="match status" value="1"/>
</dbReference>
<dbReference type="InterPro" id="IPR001932">
    <property type="entry name" value="PPM-type_phosphatase-like_dom"/>
</dbReference>
<organism evidence="3 4">
    <name type="scientific">Micromonospora humi</name>
    <dbReference type="NCBI Taxonomy" id="745366"/>
    <lineage>
        <taxon>Bacteria</taxon>
        <taxon>Bacillati</taxon>
        <taxon>Actinomycetota</taxon>
        <taxon>Actinomycetes</taxon>
        <taxon>Micromonosporales</taxon>
        <taxon>Micromonosporaceae</taxon>
        <taxon>Micromonospora</taxon>
    </lineage>
</organism>
<dbReference type="InterPro" id="IPR036457">
    <property type="entry name" value="PPM-type-like_dom_sf"/>
</dbReference>
<dbReference type="Gene3D" id="3.60.40.10">
    <property type="entry name" value="PPM-type phosphatase domain"/>
    <property type="match status" value="1"/>
</dbReference>
<sequence length="382" mass="41751">MSEPEARARQILTDAPTDLIVDRLAAELRRTYGITRTELYQVDYRLAELLPLGGGEALTGPGHPAWHAFDQQEPIVADGTGWFPVGMRGERRGVLRVSPMPADRSARHELDTIATVLGHELAAVTSTTDIYLTNRRSRRLTLAAEMQWDLLPGRSRIRPSFSLAGQLEPAYAVRGDSFDWSDDGHRLRLAVLNGFGEGVAAALLTSLATYALRNARRAGLGLADQAALADQAIYAQHRGGQHLSVLLMELDLATGTLTAVDAGSPHLIRLRAGEVAQQTLDKQFPLGMFDGTDYREQRFQLDRGDRLFVVSDGVIDATSDRVRYGESALDRFLRRTGPLEPLDAVRSLIGDLRAFVAGDLVDDAVVVCLDWLGPQPEAGPPQ</sequence>
<keyword evidence="4" id="KW-1185">Reference proteome</keyword>
<evidence type="ECO:0000256" key="1">
    <source>
        <dbReference type="ARBA" id="ARBA00022801"/>
    </source>
</evidence>
<dbReference type="EMBL" id="FMDM01000014">
    <property type="protein sequence ID" value="SCG74252.1"/>
    <property type="molecule type" value="Genomic_DNA"/>
</dbReference>
<dbReference type="InterPro" id="IPR052016">
    <property type="entry name" value="Bact_Sigma-Reg"/>
</dbReference>
<reference evidence="4" key="1">
    <citation type="submission" date="2016-06" db="EMBL/GenBank/DDBJ databases">
        <authorList>
            <person name="Varghese N."/>
            <person name="Submissions Spin"/>
        </authorList>
    </citation>
    <scope>NUCLEOTIDE SEQUENCE [LARGE SCALE GENOMIC DNA]</scope>
    <source>
        <strain evidence="4">DSM 45647</strain>
    </source>
</reference>
<dbReference type="Pfam" id="PF07228">
    <property type="entry name" value="SpoIIE"/>
    <property type="match status" value="1"/>
</dbReference>
<dbReference type="STRING" id="745366.GA0070213_11455"/>
<dbReference type="OrthoDB" id="3280057at2"/>
<keyword evidence="1" id="KW-0378">Hydrolase</keyword>
<evidence type="ECO:0000259" key="2">
    <source>
        <dbReference type="SMART" id="SM00331"/>
    </source>
</evidence>
<dbReference type="PANTHER" id="PTHR43156">
    <property type="entry name" value="STAGE II SPORULATION PROTEIN E-RELATED"/>
    <property type="match status" value="1"/>
</dbReference>
<name>A0A1C5JUK4_9ACTN</name>